<evidence type="ECO:0008006" key="4">
    <source>
        <dbReference type="Google" id="ProtNLM"/>
    </source>
</evidence>
<evidence type="ECO:0000313" key="3">
    <source>
        <dbReference type="Proteomes" id="UP001501581"/>
    </source>
</evidence>
<proteinExistence type="predicted"/>
<sequence>MPGRSLWVSVPAYCHFLGSDLKSQSGSDLVIDDSGATAVEYALLIALIAAVVVGTVTLLGPVVAGLYASVCDELGC</sequence>
<evidence type="ECO:0000313" key="2">
    <source>
        <dbReference type="EMBL" id="GAA1095617.1"/>
    </source>
</evidence>
<evidence type="ECO:0000256" key="1">
    <source>
        <dbReference type="SAM" id="Phobius"/>
    </source>
</evidence>
<keyword evidence="1" id="KW-0472">Membrane</keyword>
<comment type="caution">
    <text evidence="2">The sequence shown here is derived from an EMBL/GenBank/DDBJ whole genome shotgun (WGS) entry which is preliminary data.</text>
</comment>
<reference evidence="3" key="1">
    <citation type="journal article" date="2019" name="Int. J. Syst. Evol. Microbiol.">
        <title>The Global Catalogue of Microorganisms (GCM) 10K type strain sequencing project: providing services to taxonomists for standard genome sequencing and annotation.</title>
        <authorList>
            <consortium name="The Broad Institute Genomics Platform"/>
            <consortium name="The Broad Institute Genome Sequencing Center for Infectious Disease"/>
            <person name="Wu L."/>
            <person name="Ma J."/>
        </authorList>
    </citation>
    <scope>NUCLEOTIDE SEQUENCE [LARGE SCALE GENOMIC DNA]</scope>
    <source>
        <strain evidence="3">JCM 13008</strain>
    </source>
</reference>
<organism evidence="2 3">
    <name type="scientific">Nocardioides dubius</name>
    <dbReference type="NCBI Taxonomy" id="317019"/>
    <lineage>
        <taxon>Bacteria</taxon>
        <taxon>Bacillati</taxon>
        <taxon>Actinomycetota</taxon>
        <taxon>Actinomycetes</taxon>
        <taxon>Propionibacteriales</taxon>
        <taxon>Nocardioidaceae</taxon>
        <taxon>Nocardioides</taxon>
    </lineage>
</organism>
<dbReference type="InterPro" id="IPR007047">
    <property type="entry name" value="Flp_Fap"/>
</dbReference>
<accession>A0ABP4E9Z6</accession>
<gene>
    <name evidence="2" type="ORF">GCM10009668_09680</name>
</gene>
<feature type="transmembrane region" description="Helical" evidence="1">
    <location>
        <begin position="41"/>
        <end position="68"/>
    </location>
</feature>
<protein>
    <recommendedName>
        <fullName evidence="4">Flp family type IVb pilin</fullName>
    </recommendedName>
</protein>
<keyword evidence="1" id="KW-0812">Transmembrane</keyword>
<dbReference type="Pfam" id="PF04964">
    <property type="entry name" value="Flp_Fap"/>
    <property type="match status" value="1"/>
</dbReference>
<keyword evidence="3" id="KW-1185">Reference proteome</keyword>
<dbReference type="EMBL" id="BAAALG010000003">
    <property type="protein sequence ID" value="GAA1095617.1"/>
    <property type="molecule type" value="Genomic_DNA"/>
</dbReference>
<dbReference type="Proteomes" id="UP001501581">
    <property type="component" value="Unassembled WGS sequence"/>
</dbReference>
<keyword evidence="1" id="KW-1133">Transmembrane helix</keyword>
<name>A0ABP4E9Z6_9ACTN</name>